<reference evidence="6" key="1">
    <citation type="submission" date="2019-09" db="EMBL/GenBank/DDBJ databases">
        <title>Bird 10,000 Genomes (B10K) Project - Family phase.</title>
        <authorList>
            <person name="Zhang G."/>
        </authorList>
    </citation>
    <scope>NUCLEOTIDE SEQUENCE</scope>
    <source>
        <strain evidence="6">B10K-DU-001-30</strain>
        <tissue evidence="6">Muscle</tissue>
    </source>
</reference>
<dbReference type="SUPFAM" id="SSF56112">
    <property type="entry name" value="Protein kinase-like (PK-like)"/>
    <property type="match status" value="1"/>
</dbReference>
<dbReference type="InterPro" id="IPR051931">
    <property type="entry name" value="PAK3-like"/>
</dbReference>
<evidence type="ECO:0000256" key="4">
    <source>
        <dbReference type="ARBA" id="ARBA00022840"/>
    </source>
</evidence>
<dbReference type="GO" id="GO:0004674">
    <property type="term" value="F:protein serine/threonine kinase activity"/>
    <property type="evidence" value="ECO:0007669"/>
    <property type="project" value="UniProtKB-EC"/>
</dbReference>
<keyword evidence="6" id="KW-0418">Kinase</keyword>
<dbReference type="Proteomes" id="UP000611227">
    <property type="component" value="Unassembled WGS sequence"/>
</dbReference>
<comment type="similarity">
    <text evidence="1">Belongs to the protein kinase superfamily. STE Ser/Thr protein kinase family. STE20 subfamily.</text>
</comment>
<feature type="non-terminal residue" evidence="6">
    <location>
        <position position="92"/>
    </location>
</feature>
<name>A0A852BX26_9PICI</name>
<keyword evidence="3" id="KW-0547">Nucleotide-binding</keyword>
<dbReference type="EC" id="2.7.11.1" evidence="2"/>
<evidence type="ECO:0000313" key="7">
    <source>
        <dbReference type="Proteomes" id="UP000611227"/>
    </source>
</evidence>
<dbReference type="GO" id="GO:0005524">
    <property type="term" value="F:ATP binding"/>
    <property type="evidence" value="ECO:0007669"/>
    <property type="project" value="UniProtKB-KW"/>
</dbReference>
<evidence type="ECO:0000256" key="3">
    <source>
        <dbReference type="ARBA" id="ARBA00022741"/>
    </source>
</evidence>
<dbReference type="AlphaFoldDB" id="A0A852BX26"/>
<dbReference type="Pfam" id="PF00069">
    <property type="entry name" value="Pkinase"/>
    <property type="match status" value="1"/>
</dbReference>
<evidence type="ECO:0000259" key="5">
    <source>
        <dbReference type="PROSITE" id="PS50011"/>
    </source>
</evidence>
<dbReference type="PROSITE" id="PS50011">
    <property type="entry name" value="PROTEIN_KINASE_DOM"/>
    <property type="match status" value="1"/>
</dbReference>
<dbReference type="EMBL" id="WBNM01012856">
    <property type="protein sequence ID" value="NXP73363.1"/>
    <property type="molecule type" value="Genomic_DNA"/>
</dbReference>
<dbReference type="Gene3D" id="1.10.510.10">
    <property type="entry name" value="Transferase(Phosphotransferase) domain 1"/>
    <property type="match status" value="1"/>
</dbReference>
<comment type="caution">
    <text evidence="6">The sequence shown here is derived from an EMBL/GenBank/DDBJ whole genome shotgun (WGS) entry which is preliminary data.</text>
</comment>
<evidence type="ECO:0000256" key="1">
    <source>
        <dbReference type="ARBA" id="ARBA00008874"/>
    </source>
</evidence>
<organism evidence="6 7">
    <name type="scientific">Ramphastos sulfuratus</name>
    <dbReference type="NCBI Taxonomy" id="322582"/>
    <lineage>
        <taxon>Eukaryota</taxon>
        <taxon>Metazoa</taxon>
        <taxon>Chordata</taxon>
        <taxon>Craniata</taxon>
        <taxon>Vertebrata</taxon>
        <taxon>Euteleostomi</taxon>
        <taxon>Archelosauria</taxon>
        <taxon>Archosauria</taxon>
        <taxon>Dinosauria</taxon>
        <taxon>Saurischia</taxon>
        <taxon>Theropoda</taxon>
        <taxon>Coelurosauria</taxon>
        <taxon>Aves</taxon>
        <taxon>Neognathae</taxon>
        <taxon>Neoaves</taxon>
        <taxon>Telluraves</taxon>
        <taxon>Coraciimorphae</taxon>
        <taxon>Piciformes</taxon>
        <taxon>Ramphastidae</taxon>
        <taxon>Ramphastos</taxon>
    </lineage>
</organism>
<dbReference type="SMART" id="SM00220">
    <property type="entry name" value="S_TKc"/>
    <property type="match status" value="1"/>
</dbReference>
<dbReference type="InterPro" id="IPR000719">
    <property type="entry name" value="Prot_kinase_dom"/>
</dbReference>
<protein>
    <recommendedName>
        <fullName evidence="2">non-specific serine/threonine protein kinase</fullName>
        <ecNumber evidence="2">2.7.11.1</ecNumber>
    </recommendedName>
</protein>
<dbReference type="PROSITE" id="PS00108">
    <property type="entry name" value="PROTEIN_KINASE_ST"/>
    <property type="match status" value="1"/>
</dbReference>
<dbReference type="InterPro" id="IPR011009">
    <property type="entry name" value="Kinase-like_dom_sf"/>
</dbReference>
<dbReference type="PANTHER" id="PTHR45832:SF22">
    <property type="entry name" value="SERINE_THREONINE-PROTEIN KINASE SAMKA-RELATED"/>
    <property type="match status" value="1"/>
</dbReference>
<proteinExistence type="inferred from homology"/>
<dbReference type="PANTHER" id="PTHR45832">
    <property type="entry name" value="SERINE/THREONINE-PROTEIN KINASE SAMKA-RELATED-RELATED"/>
    <property type="match status" value="1"/>
</dbReference>
<accession>A0A852BX26</accession>
<evidence type="ECO:0000256" key="2">
    <source>
        <dbReference type="ARBA" id="ARBA00012513"/>
    </source>
</evidence>
<keyword evidence="6" id="KW-0808">Transferase</keyword>
<dbReference type="InterPro" id="IPR008271">
    <property type="entry name" value="Ser/Thr_kinase_AS"/>
</dbReference>
<evidence type="ECO:0000313" key="6">
    <source>
        <dbReference type="EMBL" id="NXP73363.1"/>
    </source>
</evidence>
<feature type="non-terminal residue" evidence="6">
    <location>
        <position position="1"/>
    </location>
</feature>
<feature type="domain" description="Protein kinase" evidence="5">
    <location>
        <begin position="1"/>
        <end position="92"/>
    </location>
</feature>
<keyword evidence="7" id="KW-1185">Reference proteome</keyword>
<gene>
    <name evidence="6" type="primary">Pak3_6</name>
    <name evidence="6" type="ORF">RAMSUL_R11772</name>
</gene>
<keyword evidence="4" id="KW-0067">ATP-binding</keyword>
<sequence length="92" mass="10246">LQGLNFLHTNGLIHRDIKSFNILLGMDGSVKLADFGLCAWITPEQNTRTSYCGTPHWMAPEVVKKEPYGPKVDVWSLGITTIEMVEGEPPYA</sequence>